<proteinExistence type="predicted"/>
<reference evidence="1 2" key="1">
    <citation type="submission" date="2014-04" db="EMBL/GenBank/DDBJ databases">
        <authorList>
            <consortium name="DOE Joint Genome Institute"/>
            <person name="Kuo A."/>
            <person name="Kohler A."/>
            <person name="Nagy L.G."/>
            <person name="Floudas D."/>
            <person name="Copeland A."/>
            <person name="Barry K.W."/>
            <person name="Cichocki N."/>
            <person name="Veneault-Fourrey C."/>
            <person name="LaButti K."/>
            <person name="Lindquist E.A."/>
            <person name="Lipzen A."/>
            <person name="Lundell T."/>
            <person name="Morin E."/>
            <person name="Murat C."/>
            <person name="Sun H."/>
            <person name="Tunlid A."/>
            <person name="Henrissat B."/>
            <person name="Grigoriev I.V."/>
            <person name="Hibbett D.S."/>
            <person name="Martin F."/>
            <person name="Nordberg H.P."/>
            <person name="Cantor M.N."/>
            <person name="Hua S.X."/>
        </authorList>
    </citation>
    <scope>NUCLEOTIDE SEQUENCE [LARGE SCALE GENOMIC DNA]</scope>
    <source>
        <strain evidence="1 2">LaAM-08-1</strain>
    </source>
</reference>
<dbReference type="Gene3D" id="3.60.130.30">
    <property type="match status" value="1"/>
</dbReference>
<evidence type="ECO:0000313" key="1">
    <source>
        <dbReference type="EMBL" id="KIJ96342.1"/>
    </source>
</evidence>
<gene>
    <name evidence="1" type="ORF">K443DRAFT_291419</name>
</gene>
<name>A0A0C9XJF8_9AGAR</name>
<sequence length="143" mass="16317">MKSLSLIVNAILEKIDRKQFEALKILYDKASHRHAVVAALSSIDPLLAEGRAIMFNRKTPEHTDRLDPLRAWATMLTFGNFTEGGACYIRRLRLHIRYLPGDAIVIRGRILAHEVEDWGPGQRISIAHFTHTALWESEEMECP</sequence>
<reference evidence="2" key="2">
    <citation type="submission" date="2015-01" db="EMBL/GenBank/DDBJ databases">
        <title>Evolutionary Origins and Diversification of the Mycorrhizal Mutualists.</title>
        <authorList>
            <consortium name="DOE Joint Genome Institute"/>
            <consortium name="Mycorrhizal Genomics Consortium"/>
            <person name="Kohler A."/>
            <person name="Kuo A."/>
            <person name="Nagy L.G."/>
            <person name="Floudas D."/>
            <person name="Copeland A."/>
            <person name="Barry K.W."/>
            <person name="Cichocki N."/>
            <person name="Veneault-Fourrey C."/>
            <person name="LaButti K."/>
            <person name="Lindquist E.A."/>
            <person name="Lipzen A."/>
            <person name="Lundell T."/>
            <person name="Morin E."/>
            <person name="Murat C."/>
            <person name="Riley R."/>
            <person name="Ohm R."/>
            <person name="Sun H."/>
            <person name="Tunlid A."/>
            <person name="Henrissat B."/>
            <person name="Grigoriev I.V."/>
            <person name="Hibbett D.S."/>
            <person name="Martin F."/>
        </authorList>
    </citation>
    <scope>NUCLEOTIDE SEQUENCE [LARGE SCALE GENOMIC DNA]</scope>
    <source>
        <strain evidence="2">LaAM-08-1</strain>
    </source>
</reference>
<accession>A0A0C9XJF8</accession>
<organism evidence="1 2">
    <name type="scientific">Laccaria amethystina LaAM-08-1</name>
    <dbReference type="NCBI Taxonomy" id="1095629"/>
    <lineage>
        <taxon>Eukaryota</taxon>
        <taxon>Fungi</taxon>
        <taxon>Dikarya</taxon>
        <taxon>Basidiomycota</taxon>
        <taxon>Agaricomycotina</taxon>
        <taxon>Agaricomycetes</taxon>
        <taxon>Agaricomycetidae</taxon>
        <taxon>Agaricales</taxon>
        <taxon>Agaricineae</taxon>
        <taxon>Hydnangiaceae</taxon>
        <taxon>Laccaria</taxon>
    </lineage>
</organism>
<dbReference type="Proteomes" id="UP000054477">
    <property type="component" value="Unassembled WGS sequence"/>
</dbReference>
<protein>
    <submittedName>
        <fullName evidence="1">Uncharacterized protein</fullName>
    </submittedName>
</protein>
<keyword evidence="2" id="KW-1185">Reference proteome</keyword>
<dbReference type="HOGENOM" id="CLU_1754110_0_0_1"/>
<dbReference type="EMBL" id="KN838725">
    <property type="protein sequence ID" value="KIJ96342.1"/>
    <property type="molecule type" value="Genomic_DNA"/>
</dbReference>
<dbReference type="OrthoDB" id="2948070at2759"/>
<dbReference type="AlphaFoldDB" id="A0A0C9XJF8"/>
<evidence type="ECO:0000313" key="2">
    <source>
        <dbReference type="Proteomes" id="UP000054477"/>
    </source>
</evidence>